<dbReference type="PROSITE" id="PS50943">
    <property type="entry name" value="HTH_CROC1"/>
    <property type="match status" value="1"/>
</dbReference>
<dbReference type="CDD" id="cd00093">
    <property type="entry name" value="HTH_XRE"/>
    <property type="match status" value="1"/>
</dbReference>
<dbReference type="SUPFAM" id="SSF47413">
    <property type="entry name" value="lambda repressor-like DNA-binding domains"/>
    <property type="match status" value="1"/>
</dbReference>
<organism evidence="3 4">
    <name type="scientific">Aneurinibacillus thermoaerophilus</name>
    <dbReference type="NCBI Taxonomy" id="143495"/>
    <lineage>
        <taxon>Bacteria</taxon>
        <taxon>Bacillati</taxon>
        <taxon>Bacillota</taxon>
        <taxon>Bacilli</taxon>
        <taxon>Bacillales</taxon>
        <taxon>Paenibacillaceae</taxon>
        <taxon>Aneurinibacillus group</taxon>
        <taxon>Aneurinibacillus</taxon>
    </lineage>
</organism>
<dbReference type="Pfam" id="PF01381">
    <property type="entry name" value="HTH_3"/>
    <property type="match status" value="1"/>
</dbReference>
<dbReference type="InterPro" id="IPR010982">
    <property type="entry name" value="Lambda_DNA-bd_dom_sf"/>
</dbReference>
<dbReference type="Gene3D" id="1.10.260.40">
    <property type="entry name" value="lambda repressor-like DNA-binding domains"/>
    <property type="match status" value="1"/>
</dbReference>
<protein>
    <submittedName>
        <fullName evidence="3">Helix-turn-helix domain-containing protein</fullName>
    </submittedName>
</protein>
<evidence type="ECO:0000313" key="4">
    <source>
        <dbReference type="Proteomes" id="UP000826616"/>
    </source>
</evidence>
<dbReference type="Proteomes" id="UP000826616">
    <property type="component" value="Chromosome"/>
</dbReference>
<dbReference type="SMART" id="SM00530">
    <property type="entry name" value="HTH_XRE"/>
    <property type="match status" value="1"/>
</dbReference>
<proteinExistence type="predicted"/>
<name>A0ABX8Y747_ANETH</name>
<dbReference type="PANTHER" id="PTHR46558:SF11">
    <property type="entry name" value="HTH-TYPE TRANSCRIPTIONAL REGULATOR XRE"/>
    <property type="match status" value="1"/>
</dbReference>
<evidence type="ECO:0000313" key="3">
    <source>
        <dbReference type="EMBL" id="QYY41504.1"/>
    </source>
</evidence>
<dbReference type="RefSeq" id="WP_220558982.1">
    <property type="nucleotide sequence ID" value="NZ_CP080764.1"/>
</dbReference>
<keyword evidence="1" id="KW-0238">DNA-binding</keyword>
<feature type="domain" description="HTH cro/C1-type" evidence="2">
    <location>
        <begin position="8"/>
        <end position="62"/>
    </location>
</feature>
<gene>
    <name evidence="3" type="ORF">K3F53_11195</name>
</gene>
<accession>A0ABX8Y747</accession>
<evidence type="ECO:0000256" key="1">
    <source>
        <dbReference type="ARBA" id="ARBA00023125"/>
    </source>
</evidence>
<dbReference type="InterPro" id="IPR001387">
    <property type="entry name" value="Cro/C1-type_HTH"/>
</dbReference>
<dbReference type="GeneID" id="97141936"/>
<evidence type="ECO:0000259" key="2">
    <source>
        <dbReference type="PROSITE" id="PS50943"/>
    </source>
</evidence>
<dbReference type="PANTHER" id="PTHR46558">
    <property type="entry name" value="TRACRIPTIONAL REGULATORY PROTEIN-RELATED-RELATED"/>
    <property type="match status" value="1"/>
</dbReference>
<reference evidence="3 4" key="1">
    <citation type="submission" date="2021-08" db="EMBL/GenBank/DDBJ databases">
        <title>Complete genome sequence of the strain Aneurinibacillus thermoaerophilus CCM 8960.</title>
        <authorList>
            <person name="Musilova J."/>
            <person name="Kourilova X."/>
            <person name="Pernicova I."/>
            <person name="Bezdicek M."/>
            <person name="Lengerova M."/>
            <person name="Obruca S."/>
            <person name="Sedlar K."/>
        </authorList>
    </citation>
    <scope>NUCLEOTIDE SEQUENCE [LARGE SCALE GENOMIC DNA]</scope>
    <source>
        <strain evidence="3 4">CCM 8960</strain>
    </source>
</reference>
<dbReference type="EMBL" id="CP080764">
    <property type="protein sequence ID" value="QYY41504.1"/>
    <property type="molecule type" value="Genomic_DNA"/>
</dbReference>
<sequence length="145" mass="16556">MAELKQKLRELRKKHKLTQKEVADFLGITESAYGYYEQGRNEPSLDTIRKLANKYGVSIAYLIGESTDSSAHESLHSIQVSGQNIKLSSAEFQVLQEMRKHPKFAAMFHDLATAPEKKVKTLIKMWEVIKADLDEEDDSEDIIED</sequence>
<keyword evidence="4" id="KW-1185">Reference proteome</keyword>